<sequence>MTDVIQWVAENFTDAGIVSTNGLISRDLHSSGDRERYFYLVGSMGMAGPIGLGIALAQQRHRTVVLDGDGSFYMNLSCLPLIGRFDVDLIHLVLDNQLHESTGGQRHRNEASPCDLALSAGYRSALRVSGAAALPDPGSLRPPVLVHIDIPDERGTKPGRVAVSPPDLTQRMSRYLATPHSAEGRRTA</sequence>
<keyword evidence="2" id="KW-0456">Lyase</keyword>
<keyword evidence="3" id="KW-0472">Membrane</keyword>
<evidence type="ECO:0000313" key="5">
    <source>
        <dbReference type="EMBL" id="GAA2083187.1"/>
    </source>
</evidence>
<dbReference type="InterPro" id="IPR029061">
    <property type="entry name" value="THDP-binding"/>
</dbReference>
<dbReference type="Gene3D" id="3.40.50.970">
    <property type="match status" value="1"/>
</dbReference>
<name>A0ABN2W4E7_9ACTN</name>
<accession>A0ABN2W4E7</accession>
<feature type="domain" description="Thiamine pyrophosphate enzyme TPP-binding" evidence="4">
    <location>
        <begin position="39"/>
        <end position="109"/>
    </location>
</feature>
<feature type="transmembrane region" description="Helical" evidence="3">
    <location>
        <begin position="37"/>
        <end position="57"/>
    </location>
</feature>
<dbReference type="InterPro" id="IPR011766">
    <property type="entry name" value="TPP_enzyme_TPP-bd"/>
</dbReference>
<organism evidence="5 6">
    <name type="scientific">Streptomyces albiaxialis</name>
    <dbReference type="NCBI Taxonomy" id="329523"/>
    <lineage>
        <taxon>Bacteria</taxon>
        <taxon>Bacillati</taxon>
        <taxon>Actinomycetota</taxon>
        <taxon>Actinomycetes</taxon>
        <taxon>Kitasatosporales</taxon>
        <taxon>Streptomycetaceae</taxon>
        <taxon>Streptomyces</taxon>
    </lineage>
</organism>
<keyword evidence="1" id="KW-0210">Decarboxylase</keyword>
<evidence type="ECO:0000313" key="6">
    <source>
        <dbReference type="Proteomes" id="UP001500016"/>
    </source>
</evidence>
<keyword evidence="6" id="KW-1185">Reference proteome</keyword>
<dbReference type="PANTHER" id="PTHR42818">
    <property type="entry name" value="SULFOPYRUVATE DECARBOXYLASE SUBUNIT ALPHA"/>
    <property type="match status" value="1"/>
</dbReference>
<evidence type="ECO:0000259" key="4">
    <source>
        <dbReference type="Pfam" id="PF02775"/>
    </source>
</evidence>
<dbReference type="InterPro" id="IPR051818">
    <property type="entry name" value="TPP_dependent_decarboxylase"/>
</dbReference>
<evidence type="ECO:0000256" key="1">
    <source>
        <dbReference type="ARBA" id="ARBA00022793"/>
    </source>
</evidence>
<comment type="caution">
    <text evidence="5">The sequence shown here is derived from an EMBL/GenBank/DDBJ whole genome shotgun (WGS) entry which is preliminary data.</text>
</comment>
<reference evidence="5 6" key="1">
    <citation type="journal article" date="2019" name="Int. J. Syst. Evol. Microbiol.">
        <title>The Global Catalogue of Microorganisms (GCM) 10K type strain sequencing project: providing services to taxonomists for standard genome sequencing and annotation.</title>
        <authorList>
            <consortium name="The Broad Institute Genomics Platform"/>
            <consortium name="The Broad Institute Genome Sequencing Center for Infectious Disease"/>
            <person name="Wu L."/>
            <person name="Ma J."/>
        </authorList>
    </citation>
    <scope>NUCLEOTIDE SEQUENCE [LARGE SCALE GENOMIC DNA]</scope>
    <source>
        <strain evidence="5 6">JCM 15478</strain>
    </source>
</reference>
<proteinExistence type="predicted"/>
<keyword evidence="3" id="KW-0812">Transmembrane</keyword>
<evidence type="ECO:0000256" key="3">
    <source>
        <dbReference type="SAM" id="Phobius"/>
    </source>
</evidence>
<gene>
    <name evidence="5" type="ORF">GCM10009801_43480</name>
</gene>
<dbReference type="EMBL" id="BAAAPE010000011">
    <property type="protein sequence ID" value="GAA2083187.1"/>
    <property type="molecule type" value="Genomic_DNA"/>
</dbReference>
<protein>
    <recommendedName>
        <fullName evidence="4">Thiamine pyrophosphate enzyme TPP-binding domain-containing protein</fullName>
    </recommendedName>
</protein>
<dbReference type="Pfam" id="PF02775">
    <property type="entry name" value="TPP_enzyme_C"/>
    <property type="match status" value="1"/>
</dbReference>
<dbReference type="Proteomes" id="UP001500016">
    <property type="component" value="Unassembled WGS sequence"/>
</dbReference>
<keyword evidence="3" id="KW-1133">Transmembrane helix</keyword>
<dbReference type="PANTHER" id="PTHR42818:SF1">
    <property type="entry name" value="SULFOPYRUVATE DECARBOXYLASE"/>
    <property type="match status" value="1"/>
</dbReference>
<evidence type="ECO:0000256" key="2">
    <source>
        <dbReference type="ARBA" id="ARBA00023239"/>
    </source>
</evidence>
<dbReference type="SUPFAM" id="SSF52518">
    <property type="entry name" value="Thiamin diphosphate-binding fold (THDP-binding)"/>
    <property type="match status" value="1"/>
</dbReference>